<evidence type="ECO:0000313" key="2">
    <source>
        <dbReference type="Proteomes" id="UP000288805"/>
    </source>
</evidence>
<evidence type="ECO:0000313" key="1">
    <source>
        <dbReference type="EMBL" id="RVW96100.1"/>
    </source>
</evidence>
<reference evidence="1 2" key="1">
    <citation type="journal article" date="2018" name="PLoS Genet.">
        <title>Population sequencing reveals clonal diversity and ancestral inbreeding in the grapevine cultivar Chardonnay.</title>
        <authorList>
            <person name="Roach M.J."/>
            <person name="Johnson D.L."/>
            <person name="Bohlmann J."/>
            <person name="van Vuuren H.J."/>
            <person name="Jones S.J."/>
            <person name="Pretorius I.S."/>
            <person name="Schmidt S.A."/>
            <person name="Borneman A.R."/>
        </authorList>
    </citation>
    <scope>NUCLEOTIDE SEQUENCE [LARGE SCALE GENOMIC DNA]</scope>
    <source>
        <strain evidence="2">cv. Chardonnay</strain>
        <tissue evidence="1">Leaf</tissue>
    </source>
</reference>
<organism evidence="1 2">
    <name type="scientific">Vitis vinifera</name>
    <name type="common">Grape</name>
    <dbReference type="NCBI Taxonomy" id="29760"/>
    <lineage>
        <taxon>Eukaryota</taxon>
        <taxon>Viridiplantae</taxon>
        <taxon>Streptophyta</taxon>
        <taxon>Embryophyta</taxon>
        <taxon>Tracheophyta</taxon>
        <taxon>Spermatophyta</taxon>
        <taxon>Magnoliopsida</taxon>
        <taxon>eudicotyledons</taxon>
        <taxon>Gunneridae</taxon>
        <taxon>Pentapetalae</taxon>
        <taxon>rosids</taxon>
        <taxon>Vitales</taxon>
        <taxon>Vitaceae</taxon>
        <taxon>Viteae</taxon>
        <taxon>Vitis</taxon>
    </lineage>
</organism>
<comment type="caution">
    <text evidence="1">The sequence shown here is derived from an EMBL/GenBank/DDBJ whole genome shotgun (WGS) entry which is preliminary data.</text>
</comment>
<dbReference type="Proteomes" id="UP000288805">
    <property type="component" value="Unassembled WGS sequence"/>
</dbReference>
<protein>
    <submittedName>
        <fullName evidence="1">Uncharacterized protein</fullName>
    </submittedName>
</protein>
<dbReference type="EMBL" id="QGNW01000109">
    <property type="protein sequence ID" value="RVW96100.1"/>
    <property type="molecule type" value="Genomic_DNA"/>
</dbReference>
<accession>A0A438IH76</accession>
<sequence length="137" mass="15464">MPLSQALRKLTKVGLLTTLAPKPLPQPIPPQVWFTWDDYEPEPIVVDESYEVDGMITDSYTSATFRLVLDTPPLQLTTVVRKQPPIVARPLENDATREETRREKDEILRAALEHLGFHLHLESFGIIYIPPGALSGH</sequence>
<name>A0A438IH76_VITVI</name>
<dbReference type="AlphaFoldDB" id="A0A438IH76"/>
<proteinExistence type="predicted"/>
<gene>
    <name evidence="1" type="ORF">CK203_037706</name>
</gene>